<dbReference type="Pfam" id="PF01490">
    <property type="entry name" value="Aa_trans"/>
    <property type="match status" value="1"/>
</dbReference>
<evidence type="ECO:0000256" key="6">
    <source>
        <dbReference type="SAM" id="Phobius"/>
    </source>
</evidence>
<keyword evidence="3" id="KW-0813">Transport</keyword>
<accession>A0AAV8R4A1</accession>
<proteinExistence type="predicted"/>
<reference evidence="8 9" key="1">
    <citation type="submission" date="2022-12" db="EMBL/GenBank/DDBJ databases">
        <title>Chromosome-scale assembly of the Ensete ventricosum genome.</title>
        <authorList>
            <person name="Dussert Y."/>
            <person name="Stocks J."/>
            <person name="Wendawek A."/>
            <person name="Woldeyes F."/>
            <person name="Nichols R.A."/>
            <person name="Borrell J.S."/>
        </authorList>
    </citation>
    <scope>NUCLEOTIDE SEQUENCE [LARGE SCALE GENOMIC DNA]</scope>
    <source>
        <strain evidence="9">cv. Maze</strain>
        <tissue evidence="8">Seeds</tissue>
    </source>
</reference>
<keyword evidence="5 6" id="KW-0472">Membrane</keyword>
<dbReference type="GO" id="GO:0031090">
    <property type="term" value="C:organelle membrane"/>
    <property type="evidence" value="ECO:0007669"/>
    <property type="project" value="UniProtKB-ARBA"/>
</dbReference>
<feature type="domain" description="Amino acid transporter transmembrane" evidence="7">
    <location>
        <begin position="68"/>
        <end position="234"/>
    </location>
</feature>
<evidence type="ECO:0000313" key="9">
    <source>
        <dbReference type="Proteomes" id="UP001222027"/>
    </source>
</evidence>
<dbReference type="InterPro" id="IPR013057">
    <property type="entry name" value="AA_transpt_TM"/>
</dbReference>
<comment type="caution">
    <text evidence="8">The sequence shown here is derived from an EMBL/GenBank/DDBJ whole genome shotgun (WGS) entry which is preliminary data.</text>
</comment>
<keyword evidence="3" id="KW-0029">Amino-acid transport</keyword>
<dbReference type="PANTHER" id="PTHR22950:SF643">
    <property type="entry name" value="AMINO ACID TRANSPORTER AVT6A"/>
    <property type="match status" value="1"/>
</dbReference>
<protein>
    <recommendedName>
        <fullName evidence="7">Amino acid transporter transmembrane domain-containing protein</fullName>
    </recommendedName>
</protein>
<feature type="transmembrane region" description="Helical" evidence="6">
    <location>
        <begin position="282"/>
        <end position="307"/>
    </location>
</feature>
<feature type="transmembrane region" description="Helical" evidence="6">
    <location>
        <begin position="158"/>
        <end position="179"/>
    </location>
</feature>
<dbReference type="AlphaFoldDB" id="A0AAV8R4A1"/>
<evidence type="ECO:0000259" key="7">
    <source>
        <dbReference type="Pfam" id="PF01490"/>
    </source>
</evidence>
<dbReference type="PANTHER" id="PTHR22950">
    <property type="entry name" value="AMINO ACID TRANSPORTER"/>
    <property type="match status" value="1"/>
</dbReference>
<dbReference type="EMBL" id="JAQQAF010000004">
    <property type="protein sequence ID" value="KAJ8491237.1"/>
    <property type="molecule type" value="Genomic_DNA"/>
</dbReference>
<evidence type="ECO:0000256" key="3">
    <source>
        <dbReference type="ARBA" id="ARBA00022970"/>
    </source>
</evidence>
<feature type="transmembrane region" description="Helical" evidence="6">
    <location>
        <begin position="77"/>
        <end position="98"/>
    </location>
</feature>
<keyword evidence="2 6" id="KW-0812">Transmembrane</keyword>
<keyword evidence="9" id="KW-1185">Reference proteome</keyword>
<evidence type="ECO:0000313" key="8">
    <source>
        <dbReference type="EMBL" id="KAJ8491237.1"/>
    </source>
</evidence>
<name>A0AAV8R4A1_ENSVE</name>
<feature type="transmembrane region" description="Helical" evidence="6">
    <location>
        <begin position="128"/>
        <end position="146"/>
    </location>
</feature>
<feature type="transmembrane region" description="Helical" evidence="6">
    <location>
        <begin position="256"/>
        <end position="276"/>
    </location>
</feature>
<dbReference type="GO" id="GO:0015179">
    <property type="term" value="F:L-amino acid transmembrane transporter activity"/>
    <property type="evidence" value="ECO:0007669"/>
    <property type="project" value="TreeGrafter"/>
</dbReference>
<sequence>MTIGNFSPVGNNGQRRGKRILEEEAPLLPSKQEETGEFDEFNGASFAGPVFNLFSRAGKIVSCGGVMGDAFGRTGKVLIQLCIIMNNVGVLIVYMIIIGDVLSGTSSSGNHHFGVLEGWFGQHWWTRWFFILLVSMLAVFAPLACFKRVDSLRFTSALSVALAIVFVVITAGIAIVKLLAGSIAMPKLFPDIPDLTSVWNFFTVVPVIVTAYICHYNVHPIENELEDPSQIKPVALRLNVDGLLFPSARPLSSDNWRFAIITAVLLSAVFLAANFIPSIWDAFQFTGATAAVCIGFIFPAAITLRHVAPDIKLMWILNTACMHEWDKIVAVFMIGLAVLSNVIAIYSDAYALFNESRASPES</sequence>
<dbReference type="Proteomes" id="UP001222027">
    <property type="component" value="Unassembled WGS sequence"/>
</dbReference>
<evidence type="ECO:0000256" key="5">
    <source>
        <dbReference type="ARBA" id="ARBA00023136"/>
    </source>
</evidence>
<comment type="subcellular location">
    <subcellularLocation>
        <location evidence="1">Membrane</location>
        <topology evidence="1">Multi-pass membrane protein</topology>
    </subcellularLocation>
</comment>
<gene>
    <name evidence="8" type="ORF">OPV22_012958</name>
</gene>
<evidence type="ECO:0000256" key="4">
    <source>
        <dbReference type="ARBA" id="ARBA00022989"/>
    </source>
</evidence>
<keyword evidence="4 6" id="KW-1133">Transmembrane helix</keyword>
<feature type="transmembrane region" description="Helical" evidence="6">
    <location>
        <begin position="199"/>
        <end position="218"/>
    </location>
</feature>
<feature type="transmembrane region" description="Helical" evidence="6">
    <location>
        <begin position="328"/>
        <end position="347"/>
    </location>
</feature>
<evidence type="ECO:0000256" key="1">
    <source>
        <dbReference type="ARBA" id="ARBA00004141"/>
    </source>
</evidence>
<organism evidence="8 9">
    <name type="scientific">Ensete ventricosum</name>
    <name type="common">Abyssinian banana</name>
    <name type="synonym">Musa ensete</name>
    <dbReference type="NCBI Taxonomy" id="4639"/>
    <lineage>
        <taxon>Eukaryota</taxon>
        <taxon>Viridiplantae</taxon>
        <taxon>Streptophyta</taxon>
        <taxon>Embryophyta</taxon>
        <taxon>Tracheophyta</taxon>
        <taxon>Spermatophyta</taxon>
        <taxon>Magnoliopsida</taxon>
        <taxon>Liliopsida</taxon>
        <taxon>Zingiberales</taxon>
        <taxon>Musaceae</taxon>
        <taxon>Ensete</taxon>
    </lineage>
</organism>
<evidence type="ECO:0000256" key="2">
    <source>
        <dbReference type="ARBA" id="ARBA00022692"/>
    </source>
</evidence>